<accession>A0A3A8AE46</accession>
<dbReference type="SUPFAM" id="SSF56784">
    <property type="entry name" value="HAD-like"/>
    <property type="match status" value="1"/>
</dbReference>
<evidence type="ECO:0000313" key="1">
    <source>
        <dbReference type="EMBL" id="RKF07638.1"/>
    </source>
</evidence>
<reference evidence="1 2" key="1">
    <citation type="journal article" date="2018" name="Int. J. Syst. Bacteriol.">
        <title>Oceaniradius stylonemae gen. nov., sp. nov., isolated from a red alga, Stylonema cornu-cervi.</title>
        <authorList>
            <person name="Jeong S."/>
        </authorList>
    </citation>
    <scope>NUCLEOTIDE SEQUENCE [LARGE SCALE GENOMIC DNA]</scope>
    <source>
        <strain evidence="1 2">StC1</strain>
    </source>
</reference>
<comment type="caution">
    <text evidence="1">The sequence shown here is derived from an EMBL/GenBank/DDBJ whole genome shotgun (WGS) entry which is preliminary data.</text>
</comment>
<dbReference type="Proteomes" id="UP000246132">
    <property type="component" value="Unassembled WGS sequence"/>
</dbReference>
<dbReference type="InterPro" id="IPR023214">
    <property type="entry name" value="HAD_sf"/>
</dbReference>
<dbReference type="InterPro" id="IPR006357">
    <property type="entry name" value="HAD-SF_hydro_IIA"/>
</dbReference>
<dbReference type="InterPro" id="IPR036412">
    <property type="entry name" value="HAD-like_sf"/>
</dbReference>
<dbReference type="Pfam" id="PF13344">
    <property type="entry name" value="Hydrolase_6"/>
    <property type="match status" value="1"/>
</dbReference>
<dbReference type="GO" id="GO:0016791">
    <property type="term" value="F:phosphatase activity"/>
    <property type="evidence" value="ECO:0007669"/>
    <property type="project" value="TreeGrafter"/>
</dbReference>
<evidence type="ECO:0000313" key="2">
    <source>
        <dbReference type="Proteomes" id="UP000246132"/>
    </source>
</evidence>
<dbReference type="RefSeq" id="WP_109765557.1">
    <property type="nucleotide sequence ID" value="NZ_QFWV02000004.1"/>
</dbReference>
<dbReference type="AlphaFoldDB" id="A0A3A8AE46"/>
<gene>
    <name evidence="1" type="ORF">DEM25_007690</name>
</gene>
<dbReference type="PANTHER" id="PTHR19288:SF90">
    <property type="entry name" value="OS08G0542600 PROTEIN"/>
    <property type="match status" value="1"/>
</dbReference>
<dbReference type="EMBL" id="QFWV02000004">
    <property type="protein sequence ID" value="RKF07638.1"/>
    <property type="molecule type" value="Genomic_DNA"/>
</dbReference>
<sequence>MTYAQTLSAAAAIDRYEQIRHRLPSATFPQATQACAGLLEIADQFDAFLLDSFGVLNVGETAIDGAVACLSSLRAAGKKLIVLTNAASYTLATAVERYRRLGFDFEADEVISSRDVAARRLGAFLPDGRWGALASPDDRFEDFDVAIDHWRGQDVDGFVFLSSVSLTDQHVQALREALDDRPRPLIVANPDLVAPRENGLSQEPGYYAHQIADAVGNSPVLFGKPFNDAFNDAMDRLGTIEPRRIAMVGDTLHTDILGGRAAGTRTVLVRDHGLFAGLDTERFISRSGIVPDFSCPSI</sequence>
<protein>
    <submittedName>
        <fullName evidence="1">HAD family hydrolase</fullName>
    </submittedName>
</protein>
<dbReference type="GO" id="GO:0005737">
    <property type="term" value="C:cytoplasm"/>
    <property type="evidence" value="ECO:0007669"/>
    <property type="project" value="TreeGrafter"/>
</dbReference>
<dbReference type="Pfam" id="PF13242">
    <property type="entry name" value="Hydrolase_like"/>
    <property type="match status" value="1"/>
</dbReference>
<dbReference type="OrthoDB" id="9791073at2"/>
<name>A0A3A8AE46_9HYPH</name>
<dbReference type="Gene3D" id="3.40.50.1000">
    <property type="entry name" value="HAD superfamily/HAD-like"/>
    <property type="match status" value="2"/>
</dbReference>
<keyword evidence="1" id="KW-0378">Hydrolase</keyword>
<keyword evidence="2" id="KW-1185">Reference proteome</keyword>
<proteinExistence type="predicted"/>
<organism evidence="1 2">
    <name type="scientific">Oceaniradius stylonematis</name>
    <dbReference type="NCBI Taxonomy" id="2184161"/>
    <lineage>
        <taxon>Bacteria</taxon>
        <taxon>Pseudomonadati</taxon>
        <taxon>Pseudomonadota</taxon>
        <taxon>Alphaproteobacteria</taxon>
        <taxon>Hyphomicrobiales</taxon>
        <taxon>Ahrensiaceae</taxon>
        <taxon>Oceaniradius</taxon>
    </lineage>
</organism>
<dbReference type="PANTHER" id="PTHR19288">
    <property type="entry name" value="4-NITROPHENYLPHOSPHATASE-RELATED"/>
    <property type="match status" value="1"/>
</dbReference>